<organism evidence="1 2">
    <name type="scientific">Streptococcus himalayensis</name>
    <dbReference type="NCBI Taxonomy" id="1888195"/>
    <lineage>
        <taxon>Bacteria</taxon>
        <taxon>Bacillati</taxon>
        <taxon>Bacillota</taxon>
        <taxon>Bacilli</taxon>
        <taxon>Lactobacillales</taxon>
        <taxon>Streptococcaceae</taxon>
        <taxon>Streptococcus</taxon>
    </lineage>
</organism>
<comment type="caution">
    <text evidence="1">The sequence shown here is derived from an EMBL/GenBank/DDBJ whole genome shotgun (WGS) entry which is preliminary data.</text>
</comment>
<evidence type="ECO:0000313" key="1">
    <source>
        <dbReference type="EMBL" id="GGE34507.1"/>
    </source>
</evidence>
<dbReference type="EMBL" id="BMJN01000026">
    <property type="protein sequence ID" value="GGE34507.1"/>
    <property type="molecule type" value="Genomic_DNA"/>
</dbReference>
<sequence>MADRSPNIIKSFSKGYRFFEFDLSDDILQSLKNIITELPPGAYNMEYVYTSNKEFMKRINILDGSELHNLYLKFDIRVPNMSLGRNPEFIFDINSKKEFIFQEMIPYHGKSVDEFADYLNNNFGLHKQSIKAYLSIEFIKYIKNKTIFIDSEDYSNIKNILDGILIDEIYLHEDFEKIIKEYTNLTKISPFLINQLGFRARGTLVIDKKYSSAKNAMISNILSRKIFSTEGERIYKTNDFNTALYSLEKEFKILKIGDDKYLNTSILKNRGFDFDKFHNFFKKIDSAIEYNAYFTIKSLLNSGFSDDLIDDGFELITLDRLIFTSDIFKPVTKSFPTLYHKGDKKFVNDFLLDSLLEYGSVNIEDFTDGINDKYGLNFEEENIKYRLLQEETFYSKELNKVYIYKDDYLDEVYGK</sequence>
<reference evidence="1" key="2">
    <citation type="submission" date="2020-09" db="EMBL/GenBank/DDBJ databases">
        <authorList>
            <person name="Sun Q."/>
            <person name="Zhou Y."/>
        </authorList>
    </citation>
    <scope>NUCLEOTIDE SEQUENCE</scope>
    <source>
        <strain evidence="1">CGMCC 1.15533</strain>
    </source>
</reference>
<reference evidence="1" key="1">
    <citation type="journal article" date="2014" name="Int. J. Syst. Evol. Microbiol.">
        <title>Complete genome sequence of Corynebacterium casei LMG S-19264T (=DSM 44701T), isolated from a smear-ripened cheese.</title>
        <authorList>
            <consortium name="US DOE Joint Genome Institute (JGI-PGF)"/>
            <person name="Walter F."/>
            <person name="Albersmeier A."/>
            <person name="Kalinowski J."/>
            <person name="Ruckert C."/>
        </authorList>
    </citation>
    <scope>NUCLEOTIDE SEQUENCE</scope>
    <source>
        <strain evidence="1">CGMCC 1.15533</strain>
    </source>
</reference>
<dbReference type="Proteomes" id="UP000660801">
    <property type="component" value="Unassembled WGS sequence"/>
</dbReference>
<protein>
    <submittedName>
        <fullName evidence="1">Uncharacterized protein</fullName>
    </submittedName>
</protein>
<name>A0A917EFG7_9STRE</name>
<evidence type="ECO:0000313" key="2">
    <source>
        <dbReference type="Proteomes" id="UP000660801"/>
    </source>
</evidence>
<accession>A0A917EFG7</accession>
<proteinExistence type="predicted"/>
<dbReference type="AlphaFoldDB" id="A0A917EFG7"/>
<gene>
    <name evidence="1" type="ORF">GCM10011510_14790</name>
</gene>
<keyword evidence="2" id="KW-1185">Reference proteome</keyword>